<dbReference type="Pfam" id="PF13456">
    <property type="entry name" value="RVT_3"/>
    <property type="match status" value="1"/>
</dbReference>
<evidence type="ECO:0000313" key="2">
    <source>
        <dbReference type="EMBL" id="KAF3527711.1"/>
    </source>
</evidence>
<name>A0ABQ7B6A8_BRACR</name>
<gene>
    <name evidence="2" type="ORF">DY000_02041208</name>
</gene>
<evidence type="ECO:0000259" key="1">
    <source>
        <dbReference type="Pfam" id="PF13456"/>
    </source>
</evidence>
<dbReference type="Proteomes" id="UP000266723">
    <property type="component" value="Unassembled WGS sequence"/>
</dbReference>
<keyword evidence="3" id="KW-1185">Reference proteome</keyword>
<comment type="caution">
    <text evidence="2">The sequence shown here is derived from an EMBL/GenBank/DDBJ whole genome shotgun (WGS) entry which is preliminary data.</text>
</comment>
<proteinExistence type="predicted"/>
<feature type="domain" description="RNase H type-1" evidence="1">
    <location>
        <begin position="31"/>
        <end position="111"/>
    </location>
</feature>
<dbReference type="EMBL" id="QGKV02001507">
    <property type="protein sequence ID" value="KAF3527711.1"/>
    <property type="molecule type" value="Genomic_DNA"/>
</dbReference>
<organism evidence="2 3">
    <name type="scientific">Brassica cretica</name>
    <name type="common">Mustard</name>
    <dbReference type="NCBI Taxonomy" id="69181"/>
    <lineage>
        <taxon>Eukaryota</taxon>
        <taxon>Viridiplantae</taxon>
        <taxon>Streptophyta</taxon>
        <taxon>Embryophyta</taxon>
        <taxon>Tracheophyta</taxon>
        <taxon>Spermatophyta</taxon>
        <taxon>Magnoliopsida</taxon>
        <taxon>eudicotyledons</taxon>
        <taxon>Gunneridae</taxon>
        <taxon>Pentapetalae</taxon>
        <taxon>rosids</taxon>
        <taxon>malvids</taxon>
        <taxon>Brassicales</taxon>
        <taxon>Brassicaceae</taxon>
        <taxon>Brassiceae</taxon>
        <taxon>Brassica</taxon>
    </lineage>
</organism>
<sequence>MLLILRRKRKSSLDGNPHLLSGLNVTLPFDWDKNRNESGASWILKNSDGKVLLHGRRSFSNIHSKTESSFESWHWALESMKSLHFDNIIFSSEDHDLPKAITKPATWPSLKAYFNASRIFALASGISVSSSSQTGLPYCK</sequence>
<evidence type="ECO:0000313" key="3">
    <source>
        <dbReference type="Proteomes" id="UP000266723"/>
    </source>
</evidence>
<protein>
    <recommendedName>
        <fullName evidence="1">RNase H type-1 domain-containing protein</fullName>
    </recommendedName>
</protein>
<dbReference type="InterPro" id="IPR002156">
    <property type="entry name" value="RNaseH_domain"/>
</dbReference>
<accession>A0ABQ7B6A8</accession>
<reference evidence="2 3" key="1">
    <citation type="journal article" date="2020" name="BMC Genomics">
        <title>Intraspecific diversification of the crop wild relative Brassica cretica Lam. using demographic model selection.</title>
        <authorList>
            <person name="Kioukis A."/>
            <person name="Michalopoulou V.A."/>
            <person name="Briers L."/>
            <person name="Pirintsos S."/>
            <person name="Studholme D.J."/>
            <person name="Pavlidis P."/>
            <person name="Sarris P.F."/>
        </authorList>
    </citation>
    <scope>NUCLEOTIDE SEQUENCE [LARGE SCALE GENOMIC DNA]</scope>
    <source>
        <strain evidence="3">cv. PFS-1207/04</strain>
    </source>
</reference>